<reference evidence="2 3" key="1">
    <citation type="submission" date="2015-08" db="EMBL/GenBank/DDBJ databases">
        <title>Next Generation Sequencing and Analysis of the Genome of Puccinia sorghi L Schw, the Causal Agent of Maize Common Rust.</title>
        <authorList>
            <person name="Rochi L."/>
            <person name="Burguener G."/>
            <person name="Darino M."/>
            <person name="Turjanski A."/>
            <person name="Kreff E."/>
            <person name="Dieguez M.J."/>
            <person name="Sacco F."/>
        </authorList>
    </citation>
    <scope>NUCLEOTIDE SEQUENCE [LARGE SCALE GENOMIC DNA]</scope>
    <source>
        <strain evidence="2 3">RO10H11247</strain>
    </source>
</reference>
<dbReference type="AlphaFoldDB" id="A0A0L6V1C4"/>
<comment type="caution">
    <text evidence="2">The sequence shown here is derived from an EMBL/GenBank/DDBJ whole genome shotgun (WGS) entry which is preliminary data.</text>
</comment>
<dbReference type="InterPro" id="IPR029032">
    <property type="entry name" value="AhpD-like"/>
</dbReference>
<dbReference type="Gene3D" id="3.40.50.1820">
    <property type="entry name" value="alpha/beta hydrolase"/>
    <property type="match status" value="1"/>
</dbReference>
<accession>A0A0L6V1C4</accession>
<feature type="domain" description="AB hydrolase-1" evidence="1">
    <location>
        <begin position="247"/>
        <end position="483"/>
    </location>
</feature>
<dbReference type="SUPFAM" id="SSF69118">
    <property type="entry name" value="AhpD-like"/>
    <property type="match status" value="1"/>
</dbReference>
<dbReference type="VEuPathDB" id="FungiDB:VP01_2913g5"/>
<dbReference type="PANTHER" id="PTHR34846">
    <property type="entry name" value="4-CARBOXYMUCONOLACTONE DECARBOXYLASE FAMILY PROTEIN (AFU_ORTHOLOGUE AFUA_6G11590)"/>
    <property type="match status" value="1"/>
</dbReference>
<dbReference type="PRINTS" id="PR00111">
    <property type="entry name" value="ABHYDROLASE"/>
</dbReference>
<dbReference type="Gene3D" id="1.20.1290.10">
    <property type="entry name" value="AhpD-like"/>
    <property type="match status" value="1"/>
</dbReference>
<dbReference type="SUPFAM" id="SSF53474">
    <property type="entry name" value="alpha/beta-Hydrolases"/>
    <property type="match status" value="1"/>
</dbReference>
<proteinExistence type="predicted"/>
<dbReference type="Proteomes" id="UP000037035">
    <property type="component" value="Unassembled WGS sequence"/>
</dbReference>
<dbReference type="STRING" id="27349.A0A0L6V1C4"/>
<dbReference type="OrthoDB" id="9998495at2759"/>
<evidence type="ECO:0000313" key="2">
    <source>
        <dbReference type="EMBL" id="KNZ54561.1"/>
    </source>
</evidence>
<dbReference type="InterPro" id="IPR000073">
    <property type="entry name" value="AB_hydrolase_1"/>
</dbReference>
<evidence type="ECO:0000259" key="1">
    <source>
        <dbReference type="Pfam" id="PF00561"/>
    </source>
</evidence>
<name>A0A0L6V1C4_9BASI</name>
<protein>
    <recommendedName>
        <fullName evidence="1">AB hydrolase-1 domain-containing protein</fullName>
    </recommendedName>
</protein>
<evidence type="ECO:0000313" key="3">
    <source>
        <dbReference type="Proteomes" id="UP000037035"/>
    </source>
</evidence>
<sequence length="498" mass="55270">MPRLSLCTPKPGESEIADQIRQRRYPRDLIALDSILLHNPLIAVSSIRIDAKCLVPKCSGWNSLLGAIRSDSSLPGDFRELLVIPIIILWWVAALNSAPYEWIQHEKVGRAAGLTTPQLMRIRDTIKPLTNTLDHSHTKLSDLHLAGLAFTDSLTSAIQVRDLTFKKVKKEFERLSNEQGQVEKMLLDATATISGYNMVSRMLVGLEIGDDRDHSVDLPGLETRFEKIAMSDGTQLHVRYQLMGSRPTLVFCNSLLTTMRMWNWILPSLATKYNLVCFDQRGHGQSGVPKADCALSQLADDVRSVVEQLDLQIPLHGLIGVSQGGATTLELSTRHPDLFKCYVACDTQPSSPAGARGAWESRIKLAEGSEDGLKRLSEATVSRWFPVESHLNQPNNQVSACIHRMIEETSIEGFRAGVAALCDYQVDESRIPCDDQRKMLLIAGERDGVLPQVLENLSKRLNQSGKPVQFASVPGAGHLPMVDQPLRFLNIIEPFLES</sequence>
<dbReference type="EMBL" id="LAVV01007850">
    <property type="protein sequence ID" value="KNZ54561.1"/>
    <property type="molecule type" value="Genomic_DNA"/>
</dbReference>
<gene>
    <name evidence="2" type="ORF">VP01_2913g5</name>
</gene>
<dbReference type="InterPro" id="IPR029058">
    <property type="entry name" value="AB_hydrolase_fold"/>
</dbReference>
<dbReference type="PANTHER" id="PTHR34846:SF11">
    <property type="entry name" value="4-CARBOXYMUCONOLACTONE DECARBOXYLASE FAMILY PROTEIN (AFU_ORTHOLOGUE AFUA_6G11590)"/>
    <property type="match status" value="1"/>
</dbReference>
<dbReference type="Pfam" id="PF00561">
    <property type="entry name" value="Abhydrolase_1"/>
    <property type="match status" value="1"/>
</dbReference>
<keyword evidence="3" id="KW-1185">Reference proteome</keyword>
<organism evidence="2 3">
    <name type="scientific">Puccinia sorghi</name>
    <dbReference type="NCBI Taxonomy" id="27349"/>
    <lineage>
        <taxon>Eukaryota</taxon>
        <taxon>Fungi</taxon>
        <taxon>Dikarya</taxon>
        <taxon>Basidiomycota</taxon>
        <taxon>Pucciniomycotina</taxon>
        <taxon>Pucciniomycetes</taxon>
        <taxon>Pucciniales</taxon>
        <taxon>Pucciniaceae</taxon>
        <taxon>Puccinia</taxon>
    </lineage>
</organism>